<comment type="caution">
    <text evidence="1">The sequence shown here is derived from an EMBL/GenBank/DDBJ whole genome shotgun (WGS) entry which is preliminary data.</text>
</comment>
<proteinExistence type="predicted"/>
<keyword evidence="2" id="KW-1185">Reference proteome</keyword>
<accession>A0ABW0HAW4</accession>
<dbReference type="EMBL" id="JBHSLV010000019">
    <property type="protein sequence ID" value="MFC5393084.1"/>
    <property type="molecule type" value="Genomic_DNA"/>
</dbReference>
<gene>
    <name evidence="1" type="ORF">ACFPPC_10615</name>
</gene>
<dbReference type="RefSeq" id="WP_377008011.1">
    <property type="nucleotide sequence ID" value="NZ_JBHSLV010000019.1"/>
</dbReference>
<sequence length="136" mass="15340">MQFVNAHWTDSTEGFVRAEIDGETVVFPADPQNRHYAALIAGSISVEAYVPLPPQPPEEVLRHQALLALYLSEGITEQMILTAIDEIPDTTNRELTRIRFMQARWQRNSEFVTWGAARFDLAPAQVDQLFLAAPTM</sequence>
<name>A0ABW0HAW4_9HYPH</name>
<protein>
    <submittedName>
        <fullName evidence="1">Uncharacterized protein</fullName>
    </submittedName>
</protein>
<dbReference type="Proteomes" id="UP001596104">
    <property type="component" value="Unassembled WGS sequence"/>
</dbReference>
<reference evidence="2" key="1">
    <citation type="journal article" date="2019" name="Int. J. Syst. Evol. Microbiol.">
        <title>The Global Catalogue of Microorganisms (GCM) 10K type strain sequencing project: providing services to taxonomists for standard genome sequencing and annotation.</title>
        <authorList>
            <consortium name="The Broad Institute Genomics Platform"/>
            <consortium name="The Broad Institute Genome Sequencing Center for Infectious Disease"/>
            <person name="Wu L."/>
            <person name="Ma J."/>
        </authorList>
    </citation>
    <scope>NUCLEOTIDE SEQUENCE [LARGE SCALE GENOMIC DNA]</scope>
    <source>
        <strain evidence="2">CGMCC 1.16326</strain>
    </source>
</reference>
<evidence type="ECO:0000313" key="2">
    <source>
        <dbReference type="Proteomes" id="UP001596104"/>
    </source>
</evidence>
<evidence type="ECO:0000313" key="1">
    <source>
        <dbReference type="EMBL" id="MFC5393084.1"/>
    </source>
</evidence>
<organism evidence="1 2">
    <name type="scientific">Bosea vestrisii</name>
    <dbReference type="NCBI Taxonomy" id="151416"/>
    <lineage>
        <taxon>Bacteria</taxon>
        <taxon>Pseudomonadati</taxon>
        <taxon>Pseudomonadota</taxon>
        <taxon>Alphaproteobacteria</taxon>
        <taxon>Hyphomicrobiales</taxon>
        <taxon>Boseaceae</taxon>
        <taxon>Bosea</taxon>
    </lineage>
</organism>